<dbReference type="AlphaFoldDB" id="A0A0R3QP23"/>
<dbReference type="WBParaSite" id="BTMF_0000945801-mRNA-1">
    <property type="protein sequence ID" value="BTMF_0000945801-mRNA-1"/>
    <property type="gene ID" value="BTMF_0000945801"/>
</dbReference>
<evidence type="ECO:0000313" key="2">
    <source>
        <dbReference type="Proteomes" id="UP000280834"/>
    </source>
</evidence>
<evidence type="ECO:0000313" key="3">
    <source>
        <dbReference type="WBParaSite" id="BTMF_0000945801-mRNA-1"/>
    </source>
</evidence>
<accession>A0A0R3QP23</accession>
<evidence type="ECO:0000313" key="1">
    <source>
        <dbReference type="EMBL" id="VDO24776.1"/>
    </source>
</evidence>
<reference evidence="3" key="1">
    <citation type="submission" date="2017-02" db="UniProtKB">
        <authorList>
            <consortium name="WormBaseParasite"/>
        </authorList>
    </citation>
    <scope>IDENTIFICATION</scope>
</reference>
<proteinExistence type="predicted"/>
<organism evidence="3">
    <name type="scientific">Brugia timori</name>
    <dbReference type="NCBI Taxonomy" id="42155"/>
    <lineage>
        <taxon>Eukaryota</taxon>
        <taxon>Metazoa</taxon>
        <taxon>Ecdysozoa</taxon>
        <taxon>Nematoda</taxon>
        <taxon>Chromadorea</taxon>
        <taxon>Rhabditida</taxon>
        <taxon>Spirurina</taxon>
        <taxon>Spiruromorpha</taxon>
        <taxon>Filarioidea</taxon>
        <taxon>Onchocercidae</taxon>
        <taxon>Brugia</taxon>
    </lineage>
</organism>
<keyword evidence="2" id="KW-1185">Reference proteome</keyword>
<sequence>MIQTFLNPQNEQGKSNMRTQQHLTFIRYFLHIMFARIIL</sequence>
<dbReference type="EMBL" id="UZAG01015972">
    <property type="protein sequence ID" value="VDO24776.1"/>
    <property type="molecule type" value="Genomic_DNA"/>
</dbReference>
<reference evidence="1 2" key="2">
    <citation type="submission" date="2018-11" db="EMBL/GenBank/DDBJ databases">
        <authorList>
            <consortium name="Pathogen Informatics"/>
        </authorList>
    </citation>
    <scope>NUCLEOTIDE SEQUENCE [LARGE SCALE GENOMIC DNA]</scope>
</reference>
<gene>
    <name evidence="1" type="ORF">BTMF_LOCUS7509</name>
</gene>
<protein>
    <submittedName>
        <fullName evidence="3">PheST operon leader peptide PheM</fullName>
    </submittedName>
</protein>
<dbReference type="Proteomes" id="UP000280834">
    <property type="component" value="Unassembled WGS sequence"/>
</dbReference>
<name>A0A0R3QP23_9BILA</name>